<keyword evidence="1 3" id="KW-0193">Cuticle</keyword>
<keyword evidence="2 5" id="KW-0732">Signal</keyword>
<dbReference type="PROSITE" id="PS00233">
    <property type="entry name" value="CHIT_BIND_RR_1"/>
    <property type="match status" value="1"/>
</dbReference>
<evidence type="ECO:0000313" key="7">
    <source>
        <dbReference type="EMBL" id="OWR51873.1"/>
    </source>
</evidence>
<dbReference type="EMBL" id="AGBW02013052">
    <property type="protein sequence ID" value="OWR44039.1"/>
    <property type="molecule type" value="Genomic_DNA"/>
</dbReference>
<reference evidence="6 8" key="1">
    <citation type="journal article" date="2011" name="Cell">
        <title>The monarch butterfly genome yields insights into long-distance migration.</title>
        <authorList>
            <person name="Zhan S."/>
            <person name="Merlin C."/>
            <person name="Boore J.L."/>
            <person name="Reppert S.M."/>
        </authorList>
    </citation>
    <scope>NUCLEOTIDE SEQUENCE [LARGE SCALE GENOMIC DNA]</scope>
    <source>
        <strain evidence="6">F-2</strain>
    </source>
</reference>
<dbReference type="KEGG" id="dpl:KGM_214278"/>
<dbReference type="STRING" id="278856.A0A212ERE9"/>
<dbReference type="GO" id="GO:0031012">
    <property type="term" value="C:extracellular matrix"/>
    <property type="evidence" value="ECO:0007669"/>
    <property type="project" value="TreeGrafter"/>
</dbReference>
<dbReference type="InterPro" id="IPR051217">
    <property type="entry name" value="Insect_Cuticle_Struc_Prot"/>
</dbReference>
<feature type="region of interest" description="Disordered" evidence="4">
    <location>
        <begin position="47"/>
        <end position="69"/>
    </location>
</feature>
<evidence type="ECO:0000256" key="5">
    <source>
        <dbReference type="SAM" id="SignalP"/>
    </source>
</evidence>
<dbReference type="OrthoDB" id="6423516at2759"/>
<evidence type="ECO:0000256" key="4">
    <source>
        <dbReference type="SAM" id="MobiDB-lite"/>
    </source>
</evidence>
<dbReference type="PROSITE" id="PS51155">
    <property type="entry name" value="CHIT_BIND_RR_2"/>
    <property type="match status" value="1"/>
</dbReference>
<accession>A0A212ERE9</accession>
<dbReference type="InterPro" id="IPR031311">
    <property type="entry name" value="CHIT_BIND_RR_consensus"/>
</dbReference>
<dbReference type="KEGG" id="dpl:KGM_214277"/>
<evidence type="ECO:0000313" key="8">
    <source>
        <dbReference type="Proteomes" id="UP000007151"/>
    </source>
</evidence>
<dbReference type="AlphaFoldDB" id="A0A212ERE9"/>
<gene>
    <name evidence="7" type="ORF">KGM_214277</name>
    <name evidence="6" type="ORF">KGM_214278</name>
</gene>
<dbReference type="Proteomes" id="UP000007151">
    <property type="component" value="Unassembled WGS sequence"/>
</dbReference>
<organism evidence="6 8">
    <name type="scientific">Danaus plexippus plexippus</name>
    <dbReference type="NCBI Taxonomy" id="278856"/>
    <lineage>
        <taxon>Eukaryota</taxon>
        <taxon>Metazoa</taxon>
        <taxon>Ecdysozoa</taxon>
        <taxon>Arthropoda</taxon>
        <taxon>Hexapoda</taxon>
        <taxon>Insecta</taxon>
        <taxon>Pterygota</taxon>
        <taxon>Neoptera</taxon>
        <taxon>Endopterygota</taxon>
        <taxon>Lepidoptera</taxon>
        <taxon>Glossata</taxon>
        <taxon>Ditrysia</taxon>
        <taxon>Papilionoidea</taxon>
        <taxon>Nymphalidae</taxon>
        <taxon>Danainae</taxon>
        <taxon>Danaini</taxon>
        <taxon>Danaina</taxon>
        <taxon>Danaus</taxon>
        <taxon>Danaus</taxon>
    </lineage>
</organism>
<evidence type="ECO:0000256" key="3">
    <source>
        <dbReference type="PROSITE-ProRule" id="PRU00497"/>
    </source>
</evidence>
<reference evidence="6" key="2">
    <citation type="submission" date="2012-10" db="EMBL/GenBank/DDBJ databases">
        <title>MonarchBase: the monarch butterfly genome database.</title>
        <authorList>
            <person name="Zhan S."/>
            <person name="Reppert S.M."/>
        </authorList>
    </citation>
    <scope>NUCLEOTIDE SEQUENCE</scope>
    <source>
        <strain evidence="6">F-2</strain>
    </source>
</reference>
<dbReference type="EMBL" id="AGBW02009012">
    <property type="protein sequence ID" value="OWR51873.1"/>
    <property type="molecule type" value="Genomic_DNA"/>
</dbReference>
<dbReference type="InterPro" id="IPR000618">
    <property type="entry name" value="Insect_cuticle"/>
</dbReference>
<proteinExistence type="predicted"/>
<dbReference type="PRINTS" id="PR00947">
    <property type="entry name" value="CUTICLE"/>
</dbReference>
<feature type="chain" id="PRO_5011084596" evidence="5">
    <location>
        <begin position="17"/>
        <end position="180"/>
    </location>
</feature>
<dbReference type="PANTHER" id="PTHR12236">
    <property type="entry name" value="STRUCTURAL CONTITUENT OF CUTICLE"/>
    <property type="match status" value="1"/>
</dbReference>
<dbReference type="eggNOG" id="ENOG502T7GW">
    <property type="taxonomic scope" value="Eukaryota"/>
</dbReference>
<evidence type="ECO:0000313" key="6">
    <source>
        <dbReference type="EMBL" id="OWR44039.1"/>
    </source>
</evidence>
<protein>
    <submittedName>
        <fullName evidence="6">Cuticular protein RR-1 motif 57</fullName>
    </submittedName>
</protein>
<dbReference type="GO" id="GO:0042302">
    <property type="term" value="F:structural constituent of cuticle"/>
    <property type="evidence" value="ECO:0007669"/>
    <property type="project" value="UniProtKB-UniRule"/>
</dbReference>
<dbReference type="Pfam" id="PF00379">
    <property type="entry name" value="Chitin_bind_4"/>
    <property type="match status" value="1"/>
</dbReference>
<dbReference type="GO" id="GO:0005615">
    <property type="term" value="C:extracellular space"/>
    <property type="evidence" value="ECO:0007669"/>
    <property type="project" value="TreeGrafter"/>
</dbReference>
<dbReference type="PANTHER" id="PTHR12236:SF75">
    <property type="entry name" value="CUTICULAR PROTEIN 62BB, ISOFORM A"/>
    <property type="match status" value="1"/>
</dbReference>
<evidence type="ECO:0000256" key="1">
    <source>
        <dbReference type="ARBA" id="ARBA00022460"/>
    </source>
</evidence>
<feature type="signal peptide" evidence="5">
    <location>
        <begin position="1"/>
        <end position="16"/>
    </location>
</feature>
<keyword evidence="8" id="KW-1185">Reference proteome</keyword>
<comment type="caution">
    <text evidence="6">The sequence shown here is derived from an EMBL/GenBank/DDBJ whole genome shotgun (WGS) entry which is preliminary data.</text>
</comment>
<name>A0A212ERE9_DANPL</name>
<sequence length="180" mass="19110">MHILLSVACVLGVVAAAPSGGYGYGYDQISVVDGYTEPRYEFNYAVNDPSTGDNKAQSETREGGVVRGSYSLTEPDGTIRVVEYTADDVRGFNAVVKRIGQASHPQTIRPVVKEVVQPVYQPIQASDYESVSLPITDGYSIGNDYNIGGYDGYQGDLGLGLELGYGGYNLGGIGHGYGGH</sequence>
<evidence type="ECO:0000256" key="2">
    <source>
        <dbReference type="ARBA" id="ARBA00022729"/>
    </source>
</evidence>